<dbReference type="InterPro" id="IPR027417">
    <property type="entry name" value="P-loop_NTPase"/>
</dbReference>
<comment type="caution">
    <text evidence="4">The sequence shown here is derived from an EMBL/GenBank/DDBJ whole genome shotgun (WGS) entry which is preliminary data.</text>
</comment>
<evidence type="ECO:0000256" key="2">
    <source>
        <dbReference type="SAM" id="MobiDB-lite"/>
    </source>
</evidence>
<dbReference type="PANTHER" id="PTHR10039">
    <property type="entry name" value="AMELOGENIN"/>
    <property type="match status" value="1"/>
</dbReference>
<name>A0ABR3FMA4_9AGAR</name>
<feature type="domain" description="Nephrocystin 3-like N-terminal" evidence="3">
    <location>
        <begin position="52"/>
        <end position="227"/>
    </location>
</feature>
<dbReference type="InterPro" id="IPR056884">
    <property type="entry name" value="NPHP3-like_N"/>
</dbReference>
<dbReference type="EMBL" id="JBAHYK010000216">
    <property type="protein sequence ID" value="KAL0576547.1"/>
    <property type="molecule type" value="Genomic_DNA"/>
</dbReference>
<protein>
    <recommendedName>
        <fullName evidence="3">Nephrocystin 3-like N-terminal domain-containing protein</fullName>
    </recommendedName>
</protein>
<evidence type="ECO:0000313" key="5">
    <source>
        <dbReference type="Proteomes" id="UP001465976"/>
    </source>
</evidence>
<gene>
    <name evidence="4" type="ORF">V5O48_005439</name>
</gene>
<reference evidence="4 5" key="1">
    <citation type="submission" date="2024-02" db="EMBL/GenBank/DDBJ databases">
        <title>A draft genome for the cacao thread blight pathogen Marasmius crinis-equi.</title>
        <authorList>
            <person name="Cohen S.P."/>
            <person name="Baruah I.K."/>
            <person name="Amoako-Attah I."/>
            <person name="Bukari Y."/>
            <person name="Meinhardt L.W."/>
            <person name="Bailey B.A."/>
        </authorList>
    </citation>
    <scope>NUCLEOTIDE SEQUENCE [LARGE SCALE GENOMIC DNA]</scope>
    <source>
        <strain evidence="4 5">GH-76</strain>
    </source>
</reference>
<dbReference type="Proteomes" id="UP001465976">
    <property type="component" value="Unassembled WGS sequence"/>
</dbReference>
<keyword evidence="5" id="KW-1185">Reference proteome</keyword>
<proteinExistence type="predicted"/>
<sequence>MATQPRNCNVDSVLQKLSNRAAFSALYDSETRGQRTGVYEGTREDFIRRLIGWIETPGGRGRVYWVRGGAGVGKSAVAQTICEKYAGSRLAATHFFSRNDNLRNSMDRFIPTIAYQLAESHGPSSQLTLRIGKLLTSNPRVMHLDWEEQFRRLICQPCAAIDEELWTNLPRLVVIDGLDECLDHDPQTKGTDQRPGSREEQRRLLSMIWNATSTHPSLPLHFLIFSRPEPAISNFFRSHTFIPALEEFDMRELRAQADADIKTYLRHEFARFPDLHPDAGLEESWPGEDAINILTFNADGHFIYVVTAVKYVAGDNSILLLPQDRLEVVLRTSQTSLYPDMSPLDQLYQHVLRPFMDLREKILLPILQLIISPHQNAIIAGIGPTFSPKNGLVCRSRHAISRLLKLDSRQVSVVLSRLHSVLHIPDDEHHQNVSVLHASFLDFLIEKRRSHQFHVEPLRDRAYFGMVSQCLLTVLNDLARRHDTGEKMRPGITSFELYSLDVWLFIGVVFDIVDSSHRGTSLEDYIPSEELLHAINEFNVYHYINMLIDWDYMSHIYMVFPRLIRERTRTQRMQVCTALFFENIPCVRALYSQSSKYDESASGLLSPYISRFSSQLSPFMDNHRSLFEDGWQIMLPRSCTAATLSQLALLVAVVCSPLSSPSAAYKDDYLKFLFLPNDTRDERLRGSFRNYSQGTDLAVIPDGSDVWFISYEKGRVLVDGVRTLGNKLGSDFNKEWGRWISPFKTQPFAGLDDWNNKISDLLSLYPPVEEDTSKSDLDLTADAGGRQGQANDDAPVERSVKVVLCSEACSIYLLTMTVHCALVTVGSKAQQVRSAHFEDEDLH</sequence>
<organism evidence="4 5">
    <name type="scientific">Marasmius crinis-equi</name>
    <dbReference type="NCBI Taxonomy" id="585013"/>
    <lineage>
        <taxon>Eukaryota</taxon>
        <taxon>Fungi</taxon>
        <taxon>Dikarya</taxon>
        <taxon>Basidiomycota</taxon>
        <taxon>Agaricomycotina</taxon>
        <taxon>Agaricomycetes</taxon>
        <taxon>Agaricomycetidae</taxon>
        <taxon>Agaricales</taxon>
        <taxon>Marasmiineae</taxon>
        <taxon>Marasmiaceae</taxon>
        <taxon>Marasmius</taxon>
    </lineage>
</organism>
<dbReference type="Gene3D" id="3.40.50.300">
    <property type="entry name" value="P-loop containing nucleotide triphosphate hydrolases"/>
    <property type="match status" value="1"/>
</dbReference>
<accession>A0ABR3FMA4</accession>
<dbReference type="SUPFAM" id="SSF52540">
    <property type="entry name" value="P-loop containing nucleoside triphosphate hydrolases"/>
    <property type="match status" value="1"/>
</dbReference>
<evidence type="ECO:0000259" key="3">
    <source>
        <dbReference type="Pfam" id="PF24883"/>
    </source>
</evidence>
<dbReference type="Pfam" id="PF24883">
    <property type="entry name" value="NPHP3_N"/>
    <property type="match status" value="1"/>
</dbReference>
<keyword evidence="1" id="KW-0677">Repeat</keyword>
<feature type="region of interest" description="Disordered" evidence="2">
    <location>
        <begin position="769"/>
        <end position="793"/>
    </location>
</feature>
<evidence type="ECO:0000256" key="1">
    <source>
        <dbReference type="ARBA" id="ARBA00022737"/>
    </source>
</evidence>
<dbReference type="PANTHER" id="PTHR10039:SF17">
    <property type="entry name" value="FUNGAL STAND N-TERMINAL GOODBYE DOMAIN-CONTAINING PROTEIN-RELATED"/>
    <property type="match status" value="1"/>
</dbReference>
<evidence type="ECO:0000313" key="4">
    <source>
        <dbReference type="EMBL" id="KAL0576547.1"/>
    </source>
</evidence>